<dbReference type="Gene3D" id="3.30.40.10">
    <property type="entry name" value="Zinc/RING finger domain, C3HC4 (zinc finger)"/>
    <property type="match status" value="1"/>
</dbReference>
<evidence type="ECO:0000256" key="1">
    <source>
        <dbReference type="ARBA" id="ARBA00004123"/>
    </source>
</evidence>
<reference evidence="14" key="2">
    <citation type="journal article" date="2017" name="Nat. Plants">
        <title>The Aegilops tauschii genome reveals multiple impacts of transposons.</title>
        <authorList>
            <person name="Zhao G."/>
            <person name="Zou C."/>
            <person name="Li K."/>
            <person name="Wang K."/>
            <person name="Li T."/>
            <person name="Gao L."/>
            <person name="Zhang X."/>
            <person name="Wang H."/>
            <person name="Yang Z."/>
            <person name="Liu X."/>
            <person name="Jiang W."/>
            <person name="Mao L."/>
            <person name="Kong X."/>
            <person name="Jiao Y."/>
            <person name="Jia J."/>
        </authorList>
    </citation>
    <scope>NUCLEOTIDE SEQUENCE [LARGE SCALE GENOMIC DNA]</scope>
    <source>
        <strain evidence="14">cv. AL8/78</strain>
    </source>
</reference>
<dbReference type="GO" id="GO:0003682">
    <property type="term" value="F:chromatin binding"/>
    <property type="evidence" value="ECO:0007669"/>
    <property type="project" value="TreeGrafter"/>
</dbReference>
<keyword evidence="4 8" id="KW-0863">Zinc-finger</keyword>
<reference evidence="14" key="1">
    <citation type="journal article" date="2014" name="Science">
        <title>Ancient hybridizations among the ancestral genomes of bread wheat.</title>
        <authorList>
            <consortium name="International Wheat Genome Sequencing Consortium,"/>
            <person name="Marcussen T."/>
            <person name="Sandve S.R."/>
            <person name="Heier L."/>
            <person name="Spannagl M."/>
            <person name="Pfeifer M."/>
            <person name="Jakobsen K.S."/>
            <person name="Wulff B.B."/>
            <person name="Steuernagel B."/>
            <person name="Mayer K.F."/>
            <person name="Olsen O.A."/>
        </authorList>
    </citation>
    <scope>NUCLEOTIDE SEQUENCE [LARGE SCALE GENOMIC DNA]</scope>
    <source>
        <strain evidence="14">cv. AL8/78</strain>
    </source>
</reference>
<dbReference type="SMART" id="SM00249">
    <property type="entry name" value="PHD"/>
    <property type="match status" value="1"/>
</dbReference>
<dbReference type="SUPFAM" id="SSF46689">
    <property type="entry name" value="Homeodomain-like"/>
    <property type="match status" value="1"/>
</dbReference>
<evidence type="ECO:0008006" key="15">
    <source>
        <dbReference type="Google" id="ProtNLM"/>
    </source>
</evidence>
<proteinExistence type="inferred from homology"/>
<dbReference type="InterPro" id="IPR019786">
    <property type="entry name" value="Zinc_finger_PHD-type_CS"/>
</dbReference>
<reference evidence="13" key="5">
    <citation type="journal article" date="2021" name="G3 (Bethesda)">
        <title>Aegilops tauschii genome assembly Aet v5.0 features greater sequence contiguity and improved annotation.</title>
        <authorList>
            <person name="Wang L."/>
            <person name="Zhu T."/>
            <person name="Rodriguez J.C."/>
            <person name="Deal K.R."/>
            <person name="Dubcovsky J."/>
            <person name="McGuire P.E."/>
            <person name="Lux T."/>
            <person name="Spannagl M."/>
            <person name="Mayer K.F.X."/>
            <person name="Baldrich P."/>
            <person name="Meyers B.C."/>
            <person name="Huo N."/>
            <person name="Gu Y.Q."/>
            <person name="Zhou H."/>
            <person name="Devos K.M."/>
            <person name="Bennetzen J.L."/>
            <person name="Unver T."/>
            <person name="Budak H."/>
            <person name="Gulick P.J."/>
            <person name="Galiba G."/>
            <person name="Kalapos B."/>
            <person name="Nelson D.R."/>
            <person name="Li P."/>
            <person name="You F.M."/>
            <person name="Luo M.C."/>
            <person name="Dvorak J."/>
        </authorList>
    </citation>
    <scope>NUCLEOTIDE SEQUENCE [LARGE SCALE GENOMIC DNA]</scope>
    <source>
        <strain evidence="13">cv. AL8/78</strain>
    </source>
</reference>
<feature type="domain" description="Homeobox" evidence="12">
    <location>
        <begin position="484"/>
        <end position="544"/>
    </location>
</feature>
<feature type="region of interest" description="Disordered" evidence="10">
    <location>
        <begin position="438"/>
        <end position="491"/>
    </location>
</feature>
<evidence type="ECO:0000256" key="3">
    <source>
        <dbReference type="ARBA" id="ARBA00022723"/>
    </source>
</evidence>
<feature type="region of interest" description="Disordered" evidence="10">
    <location>
        <begin position="1"/>
        <end position="93"/>
    </location>
</feature>
<evidence type="ECO:0000259" key="11">
    <source>
        <dbReference type="PROSITE" id="PS50016"/>
    </source>
</evidence>
<feature type="compositionally biased region" description="Basic residues" evidence="10">
    <location>
        <begin position="132"/>
        <end position="142"/>
    </location>
</feature>
<feature type="compositionally biased region" description="Polar residues" evidence="10">
    <location>
        <begin position="367"/>
        <end position="376"/>
    </location>
</feature>
<dbReference type="CDD" id="cd00086">
    <property type="entry name" value="homeodomain"/>
    <property type="match status" value="1"/>
</dbReference>
<dbReference type="FunFam" id="1.10.10.60:FF:000568">
    <property type="entry name" value="Pathogenesis-related homeodomain protein"/>
    <property type="match status" value="1"/>
</dbReference>
<dbReference type="Pfam" id="PF00046">
    <property type="entry name" value="Homeodomain"/>
    <property type="match status" value="1"/>
</dbReference>
<dbReference type="GO" id="GO:0003677">
    <property type="term" value="F:DNA binding"/>
    <property type="evidence" value="ECO:0007669"/>
    <property type="project" value="UniProtKB-UniRule"/>
</dbReference>
<dbReference type="GO" id="GO:0005634">
    <property type="term" value="C:nucleus"/>
    <property type="evidence" value="ECO:0007669"/>
    <property type="project" value="UniProtKB-SubCell"/>
</dbReference>
<evidence type="ECO:0000256" key="9">
    <source>
        <dbReference type="RuleBase" id="RU000682"/>
    </source>
</evidence>
<evidence type="ECO:0000259" key="12">
    <source>
        <dbReference type="PROSITE" id="PS50071"/>
    </source>
</evidence>
<evidence type="ECO:0000256" key="4">
    <source>
        <dbReference type="ARBA" id="ARBA00022771"/>
    </source>
</evidence>
<dbReference type="AlphaFoldDB" id="A0A453NBJ0"/>
<evidence type="ECO:0000256" key="8">
    <source>
        <dbReference type="PROSITE-ProRule" id="PRU00146"/>
    </source>
</evidence>
<dbReference type="Gramene" id="AET6Gv20304300.7">
    <property type="protein sequence ID" value="AET6Gv20304300.7"/>
    <property type="gene ID" value="AET6Gv20304300"/>
</dbReference>
<dbReference type="PROSITE" id="PS50071">
    <property type="entry name" value="HOMEOBOX_2"/>
    <property type="match status" value="1"/>
</dbReference>
<dbReference type="InterPro" id="IPR001356">
    <property type="entry name" value="HD"/>
</dbReference>
<dbReference type="PROSITE" id="PS01359">
    <property type="entry name" value="ZF_PHD_1"/>
    <property type="match status" value="1"/>
</dbReference>
<keyword evidence="7 9" id="KW-0371">Homeobox</keyword>
<feature type="region of interest" description="Disordered" evidence="10">
    <location>
        <begin position="545"/>
        <end position="577"/>
    </location>
</feature>
<comment type="subcellular location">
    <subcellularLocation>
        <location evidence="1 7 9">Nucleus</location>
    </subcellularLocation>
</comment>
<feature type="compositionally biased region" description="Low complexity" evidence="10">
    <location>
        <begin position="1"/>
        <end position="14"/>
    </location>
</feature>
<dbReference type="PANTHER" id="PTHR12628">
    <property type="entry name" value="POLYCOMB-LIKE TRANSCRIPTION FACTOR"/>
    <property type="match status" value="1"/>
</dbReference>
<evidence type="ECO:0000256" key="7">
    <source>
        <dbReference type="PROSITE-ProRule" id="PRU00108"/>
    </source>
</evidence>
<dbReference type="InterPro" id="IPR011011">
    <property type="entry name" value="Znf_FYVE_PHD"/>
</dbReference>
<feature type="region of interest" description="Disordered" evidence="10">
    <location>
        <begin position="589"/>
        <end position="644"/>
    </location>
</feature>
<feature type="DNA-binding region" description="Homeobox" evidence="7">
    <location>
        <begin position="486"/>
        <end position="545"/>
    </location>
</feature>
<dbReference type="PROSITE" id="PS50016">
    <property type="entry name" value="ZF_PHD_2"/>
    <property type="match status" value="1"/>
</dbReference>
<dbReference type="GO" id="GO:0008270">
    <property type="term" value="F:zinc ion binding"/>
    <property type="evidence" value="ECO:0007669"/>
    <property type="project" value="UniProtKB-KW"/>
</dbReference>
<keyword evidence="5" id="KW-0862">Zinc</keyword>
<keyword evidence="6 7" id="KW-0539">Nucleus</keyword>
<dbReference type="GO" id="GO:0045814">
    <property type="term" value="P:negative regulation of gene expression, epigenetic"/>
    <property type="evidence" value="ECO:0007669"/>
    <property type="project" value="TreeGrafter"/>
</dbReference>
<evidence type="ECO:0000256" key="2">
    <source>
        <dbReference type="ARBA" id="ARBA00007427"/>
    </source>
</evidence>
<accession>A0A453NBJ0</accession>
<comment type="similarity">
    <text evidence="2">Belongs to the PHD-associated homeobox family.</text>
</comment>
<evidence type="ECO:0000256" key="5">
    <source>
        <dbReference type="ARBA" id="ARBA00022833"/>
    </source>
</evidence>
<dbReference type="Proteomes" id="UP000015105">
    <property type="component" value="Chromosome 6D"/>
</dbReference>
<feature type="region of interest" description="Disordered" evidence="10">
    <location>
        <begin position="323"/>
        <end position="377"/>
    </location>
</feature>
<reference evidence="13" key="4">
    <citation type="submission" date="2019-03" db="UniProtKB">
        <authorList>
            <consortium name="EnsemblPlants"/>
        </authorList>
    </citation>
    <scope>IDENTIFICATION</scope>
</reference>
<reference evidence="13" key="3">
    <citation type="journal article" date="2017" name="Nature">
        <title>Genome sequence of the progenitor of the wheat D genome Aegilops tauschii.</title>
        <authorList>
            <person name="Luo M.C."/>
            <person name="Gu Y.Q."/>
            <person name="Puiu D."/>
            <person name="Wang H."/>
            <person name="Twardziok S.O."/>
            <person name="Deal K.R."/>
            <person name="Huo N."/>
            <person name="Zhu T."/>
            <person name="Wang L."/>
            <person name="Wang Y."/>
            <person name="McGuire P.E."/>
            <person name="Liu S."/>
            <person name="Long H."/>
            <person name="Ramasamy R.K."/>
            <person name="Rodriguez J.C."/>
            <person name="Van S.L."/>
            <person name="Yuan L."/>
            <person name="Wang Z."/>
            <person name="Xia Z."/>
            <person name="Xiao L."/>
            <person name="Anderson O.D."/>
            <person name="Ouyang S."/>
            <person name="Liang Y."/>
            <person name="Zimin A.V."/>
            <person name="Pertea G."/>
            <person name="Qi P."/>
            <person name="Bennetzen J.L."/>
            <person name="Dai X."/>
            <person name="Dawson M.W."/>
            <person name="Muller H.G."/>
            <person name="Kugler K."/>
            <person name="Rivarola-Duarte L."/>
            <person name="Spannagl M."/>
            <person name="Mayer K.F.X."/>
            <person name="Lu F.H."/>
            <person name="Bevan M.W."/>
            <person name="Leroy P."/>
            <person name="Li P."/>
            <person name="You F.M."/>
            <person name="Sun Q."/>
            <person name="Liu Z."/>
            <person name="Lyons E."/>
            <person name="Wicker T."/>
            <person name="Salzberg S.L."/>
            <person name="Devos K.M."/>
            <person name="Dvorak J."/>
        </authorList>
    </citation>
    <scope>NUCLEOTIDE SEQUENCE [LARGE SCALE GENOMIC DNA]</scope>
    <source>
        <strain evidence="13">cv. AL8/78</strain>
    </source>
</reference>
<dbReference type="InterPro" id="IPR009057">
    <property type="entry name" value="Homeodomain-like_sf"/>
</dbReference>
<organism evidence="13 14">
    <name type="scientific">Aegilops tauschii subsp. strangulata</name>
    <name type="common">Goatgrass</name>
    <dbReference type="NCBI Taxonomy" id="200361"/>
    <lineage>
        <taxon>Eukaryota</taxon>
        <taxon>Viridiplantae</taxon>
        <taxon>Streptophyta</taxon>
        <taxon>Embryophyta</taxon>
        <taxon>Tracheophyta</taxon>
        <taxon>Spermatophyta</taxon>
        <taxon>Magnoliopsida</taxon>
        <taxon>Liliopsida</taxon>
        <taxon>Poales</taxon>
        <taxon>Poaceae</taxon>
        <taxon>BOP clade</taxon>
        <taxon>Pooideae</taxon>
        <taxon>Triticodae</taxon>
        <taxon>Triticeae</taxon>
        <taxon>Triticinae</taxon>
        <taxon>Aegilops</taxon>
    </lineage>
</organism>
<dbReference type="InterPro" id="IPR001965">
    <property type="entry name" value="Znf_PHD"/>
</dbReference>
<feature type="compositionally biased region" description="Polar residues" evidence="10">
    <location>
        <begin position="115"/>
        <end position="127"/>
    </location>
</feature>
<dbReference type="STRING" id="200361.A0A453NBJ0"/>
<protein>
    <recommendedName>
        <fullName evidence="15">PHD-type domain-containing protein</fullName>
    </recommendedName>
</protein>
<sequence>LPIGGIRISSSSAGLAWSGDPPGPQFSDSVGCDTPVLTMNNSDKKSACSIPRRSSERRKQSSSELVSSAKKPTRHNTSSSYKPDHCSPPKRTVRTVRNVNLAKYIKNKYYRSPLSKRQASNAATGKTATGPVRRRNRKRRRHNTDCDEATRMERRARYLLVKIKSEQNLIDAYSGDGWNGHSREKLKPEKELQRAKKQIIKCKIAIRDIIHQLDLYSSSGSMEDSVMPPDESINPDNTICSRCKSPESVPNNKFIFCEGACKMAYHEKCSEPPLDKSLPTGGPGWLCKFCLCKMNILEAVNAHLGTSLTVMCPSKDIFKEATKQMDSEDGLGEDWLSEYSGDEDYDPEENDFTSSSLDSGEESISDQSNCSGSPLYSPNDDIPGFISADFTDAEGFYHTNSNLGIDSDDDDVAEMLTYQRPKREVDYKRLNEEMFGKLTENEKQSEDEDWGTNNRRKKRRVDSAGVGVKSAEGSLDVKSNEKAQPQRRKLFRIPPEAVQVLRKSFAESELPTREVKENLSTELGISFEKIDKWFKNTRCAALRDRKAEGNSRVAGPSKRSRQSAGKSGSSGKIDPVDNSYLLPVPEIISVPTHPQGIPERKPESTSRTARRRVHDKGAPLCPPAPTEVKESTPPTTKPGLNPSHVADRIINTEHRAASREDPVAFSDDPFFDAILSYPTINTNDRAVSREDPVAFSDDPFLDVMLANRDIYTEERAASHEDLRRPSSDQPFLDVIQNVCGLEHRLQRLKGDMLSSAAAPGGAGTAERDLQNQLVVLVPTAELKDKSQPSI</sequence>
<dbReference type="InterPro" id="IPR019787">
    <property type="entry name" value="Znf_PHD-finger"/>
</dbReference>
<feature type="region of interest" description="Disordered" evidence="10">
    <location>
        <begin position="112"/>
        <end position="143"/>
    </location>
</feature>
<keyword evidence="3" id="KW-0479">Metal-binding</keyword>
<feature type="domain" description="PHD-type" evidence="11">
    <location>
        <begin position="237"/>
        <end position="293"/>
    </location>
</feature>
<evidence type="ECO:0000313" key="13">
    <source>
        <dbReference type="EnsemblPlants" id="AET6Gv20304300.7"/>
    </source>
</evidence>
<dbReference type="PANTHER" id="PTHR12628:SF10">
    <property type="entry name" value="HOMEOBOX DOMAIN-CONTAINING PROTEIN"/>
    <property type="match status" value="1"/>
</dbReference>
<evidence type="ECO:0000256" key="10">
    <source>
        <dbReference type="SAM" id="MobiDB-lite"/>
    </source>
</evidence>
<dbReference type="EnsemblPlants" id="AET6Gv20304300.7">
    <property type="protein sequence ID" value="AET6Gv20304300.7"/>
    <property type="gene ID" value="AET6Gv20304300"/>
</dbReference>
<dbReference type="InterPro" id="IPR013083">
    <property type="entry name" value="Znf_RING/FYVE/PHD"/>
</dbReference>
<keyword evidence="7 9" id="KW-0238">DNA-binding</keyword>
<dbReference type="SUPFAM" id="SSF57903">
    <property type="entry name" value="FYVE/PHD zinc finger"/>
    <property type="match status" value="1"/>
</dbReference>
<feature type="compositionally biased region" description="Acidic residues" evidence="10">
    <location>
        <begin position="327"/>
        <end position="351"/>
    </location>
</feature>
<dbReference type="SMART" id="SM00389">
    <property type="entry name" value="HOX"/>
    <property type="match status" value="1"/>
</dbReference>
<dbReference type="Gene3D" id="1.10.10.60">
    <property type="entry name" value="Homeodomain-like"/>
    <property type="match status" value="1"/>
</dbReference>
<keyword evidence="14" id="KW-1185">Reference proteome</keyword>
<name>A0A453NBJ0_AEGTS</name>
<dbReference type="Pfam" id="PF00628">
    <property type="entry name" value="PHD"/>
    <property type="match status" value="1"/>
</dbReference>
<evidence type="ECO:0000313" key="14">
    <source>
        <dbReference type="Proteomes" id="UP000015105"/>
    </source>
</evidence>
<evidence type="ECO:0000256" key="6">
    <source>
        <dbReference type="ARBA" id="ARBA00023242"/>
    </source>
</evidence>